<gene>
    <name evidence="2" type="ORF">K3769_04515</name>
</gene>
<reference evidence="2" key="1">
    <citation type="journal article" date="2022" name="bioRxiv">
        <title>Discovery and biosynthetic assessment of Streptomyces ortus sp nov. isolated from a deep-sea sponge.</title>
        <authorList>
            <person name="Williams S.E."/>
        </authorList>
    </citation>
    <scope>NUCLEOTIDE SEQUENCE</scope>
    <source>
        <strain evidence="2">A15ISP2-DRY2</strain>
    </source>
</reference>
<evidence type="ECO:0000313" key="2">
    <source>
        <dbReference type="EMBL" id="MCX4232055.1"/>
    </source>
</evidence>
<dbReference type="RefSeq" id="WP_267025158.1">
    <property type="nucleotide sequence ID" value="NZ_JAIFZO010000002.1"/>
</dbReference>
<name>A0ABT3UWX4_9ACTN</name>
<evidence type="ECO:0000256" key="1">
    <source>
        <dbReference type="SAM" id="MobiDB-lite"/>
    </source>
</evidence>
<feature type="region of interest" description="Disordered" evidence="1">
    <location>
        <begin position="1"/>
        <end position="25"/>
    </location>
</feature>
<accession>A0ABT3UWX4</accession>
<organism evidence="2 3">
    <name type="scientific">Streptomyces ortus</name>
    <dbReference type="NCBI Taxonomy" id="2867268"/>
    <lineage>
        <taxon>Bacteria</taxon>
        <taxon>Bacillati</taxon>
        <taxon>Actinomycetota</taxon>
        <taxon>Actinomycetes</taxon>
        <taxon>Kitasatosporales</taxon>
        <taxon>Streptomycetaceae</taxon>
        <taxon>Streptomyces</taxon>
    </lineage>
</organism>
<comment type="caution">
    <text evidence="2">The sequence shown here is derived from an EMBL/GenBank/DDBJ whole genome shotgun (WGS) entry which is preliminary data.</text>
</comment>
<dbReference type="EMBL" id="JAIFZO010000002">
    <property type="protein sequence ID" value="MCX4232055.1"/>
    <property type="molecule type" value="Genomic_DNA"/>
</dbReference>
<dbReference type="Proteomes" id="UP001165590">
    <property type="component" value="Unassembled WGS sequence"/>
</dbReference>
<keyword evidence="3" id="KW-1185">Reference proteome</keyword>
<proteinExistence type="predicted"/>
<evidence type="ECO:0000313" key="3">
    <source>
        <dbReference type="Proteomes" id="UP001165590"/>
    </source>
</evidence>
<sequence>MGREILAETSASHPRGSWPAEEQAQQFRDQGIPAAVVMDMESDRFLVVPDGEQR</sequence>
<protein>
    <submittedName>
        <fullName evidence="2">Uncharacterized protein</fullName>
    </submittedName>
</protein>